<dbReference type="GO" id="GO:0002937">
    <property type="term" value="P:tRNA 4-thiouridine biosynthesis"/>
    <property type="evidence" value="ECO:0007669"/>
    <property type="project" value="TreeGrafter"/>
</dbReference>
<dbReference type="InterPro" id="IPR020536">
    <property type="entry name" value="ThiI_AANH"/>
</dbReference>
<dbReference type="GO" id="GO:0000049">
    <property type="term" value="F:tRNA binding"/>
    <property type="evidence" value="ECO:0007669"/>
    <property type="project" value="UniProtKB-UniRule"/>
</dbReference>
<dbReference type="InterPro" id="IPR050102">
    <property type="entry name" value="tRNA_sulfurtransferase_ThiI"/>
</dbReference>
<comment type="catalytic activity">
    <reaction evidence="9">
        <text>[ThiI sulfur-carrier protein]-S-sulfanyl-L-cysteine + a uridine in tRNA + 2 reduced [2Fe-2S]-[ferredoxin] + ATP + H(+) = [ThiI sulfur-carrier protein]-L-cysteine + a 4-thiouridine in tRNA + 2 oxidized [2Fe-2S]-[ferredoxin] + AMP + diphosphate</text>
        <dbReference type="Rhea" id="RHEA:24176"/>
        <dbReference type="Rhea" id="RHEA-COMP:10000"/>
        <dbReference type="Rhea" id="RHEA-COMP:10001"/>
        <dbReference type="Rhea" id="RHEA-COMP:13337"/>
        <dbReference type="Rhea" id="RHEA-COMP:13338"/>
        <dbReference type="Rhea" id="RHEA-COMP:13339"/>
        <dbReference type="Rhea" id="RHEA-COMP:13340"/>
        <dbReference type="ChEBI" id="CHEBI:15378"/>
        <dbReference type="ChEBI" id="CHEBI:29950"/>
        <dbReference type="ChEBI" id="CHEBI:30616"/>
        <dbReference type="ChEBI" id="CHEBI:33019"/>
        <dbReference type="ChEBI" id="CHEBI:33737"/>
        <dbReference type="ChEBI" id="CHEBI:33738"/>
        <dbReference type="ChEBI" id="CHEBI:61963"/>
        <dbReference type="ChEBI" id="CHEBI:65315"/>
        <dbReference type="ChEBI" id="CHEBI:136798"/>
        <dbReference type="ChEBI" id="CHEBI:456215"/>
        <dbReference type="EC" id="2.8.1.4"/>
    </reaction>
</comment>
<dbReference type="GO" id="GO:0052837">
    <property type="term" value="P:thiazole biosynthetic process"/>
    <property type="evidence" value="ECO:0007669"/>
    <property type="project" value="TreeGrafter"/>
</dbReference>
<dbReference type="GO" id="GO:0009229">
    <property type="term" value="P:thiamine diphosphate biosynthetic process"/>
    <property type="evidence" value="ECO:0007669"/>
    <property type="project" value="UniProtKB-UniRule"/>
</dbReference>
<dbReference type="Gene3D" id="3.30.2130.30">
    <property type="match status" value="1"/>
</dbReference>
<comment type="subcellular location">
    <subcellularLocation>
        <location evidence="1 9">Cytoplasm</location>
    </subcellularLocation>
</comment>
<dbReference type="InterPro" id="IPR049962">
    <property type="entry name" value="THUMP_ThiI"/>
</dbReference>
<evidence type="ECO:0000313" key="11">
    <source>
        <dbReference type="EMBL" id="HGI87546.1"/>
    </source>
</evidence>
<dbReference type="CDD" id="cd11716">
    <property type="entry name" value="THUMP_ThiI"/>
    <property type="match status" value="1"/>
</dbReference>
<comment type="caution">
    <text evidence="11">The sequence shown here is derived from an EMBL/GenBank/DDBJ whole genome shotgun (WGS) entry which is preliminary data.</text>
</comment>
<dbReference type="GO" id="GO:0009228">
    <property type="term" value="P:thiamine biosynthetic process"/>
    <property type="evidence" value="ECO:0007669"/>
    <property type="project" value="UniProtKB-KW"/>
</dbReference>
<organism evidence="11">
    <name type="scientific">Ignisphaera aggregans</name>
    <dbReference type="NCBI Taxonomy" id="334771"/>
    <lineage>
        <taxon>Archaea</taxon>
        <taxon>Thermoproteota</taxon>
        <taxon>Thermoprotei</taxon>
        <taxon>Desulfurococcales</taxon>
        <taxon>Desulfurococcaceae</taxon>
        <taxon>Ignisphaera</taxon>
    </lineage>
</organism>
<reference evidence="11" key="1">
    <citation type="journal article" date="2020" name="mSystems">
        <title>Genome- and Community-Level Interaction Insights into Carbon Utilization and Element Cycling Functions of Hydrothermarchaeota in Hydrothermal Sediment.</title>
        <authorList>
            <person name="Zhou Z."/>
            <person name="Liu Y."/>
            <person name="Xu W."/>
            <person name="Pan J."/>
            <person name="Luo Z.H."/>
            <person name="Li M."/>
        </authorList>
    </citation>
    <scope>NUCLEOTIDE SEQUENCE [LARGE SCALE GENOMIC DNA]</scope>
    <source>
        <strain evidence="11">SpSt-732</strain>
    </source>
</reference>
<dbReference type="Pfam" id="PF02926">
    <property type="entry name" value="THUMP"/>
    <property type="match status" value="1"/>
</dbReference>
<dbReference type="GO" id="GO:0140741">
    <property type="term" value="F:tRNA-uracil-4 sulfurtransferase activity"/>
    <property type="evidence" value="ECO:0007669"/>
    <property type="project" value="UniProtKB-EC"/>
</dbReference>
<sequence>MKSVVIVRYGEVALKGPLVRSRMERALVEHVRFRLSYCGFSDFDVVLERGRVFVYVSRGVEDVAKCLTRVFGVVSVSPSTEVDNDIDVIKEAAVKTALTVSREKSAKSFAIRARRVKSYPITSKDIEKLVGQAVKDATGLSVDLEKSDLDIFIEVRERSAYIYTEVFRGPGGLPYGIEGKCVALFSGGVDSTIAMWMIAKRGCEVLPLHMVAKPFYSDKAFEKAIKVLRVFREWVPRKEFIALFVTNYGDLLKRVADSVKRRLTCIACKRLMLLIALRVAREFSAKAIVTGELLGEVASQTLDNLYVISKSIGIPVLRPLIGFDKEEVISMARLLGFKEAMVGLPPCAALPKFPKTHASVSALDAYEELLEKLSQEAVWEAKSIE</sequence>
<dbReference type="GO" id="GO:0005829">
    <property type="term" value="C:cytosol"/>
    <property type="evidence" value="ECO:0007669"/>
    <property type="project" value="TreeGrafter"/>
</dbReference>
<comment type="function">
    <text evidence="9">Catalyzes the ATP-dependent transfer of a sulfur to tRNA to produce 4-thiouridine in position 8 of tRNAs, which functions as a near-UV photosensor. Also catalyzes the transfer of sulfur to the sulfur carrier protein ThiS, forming ThiS-thiocarboxylate. This is a step in the synthesis of thiazole, in the thiamine biosynthesis pathway. The sulfur is donated as persulfide by IscS.</text>
</comment>
<dbReference type="InterPro" id="IPR054173">
    <property type="entry name" value="ThiI_fer"/>
</dbReference>
<dbReference type="InterPro" id="IPR004114">
    <property type="entry name" value="THUMP_dom"/>
</dbReference>
<dbReference type="EMBL" id="DTFF01000038">
    <property type="protein sequence ID" value="HGI87546.1"/>
    <property type="molecule type" value="Genomic_DNA"/>
</dbReference>
<dbReference type="EC" id="2.8.1.4" evidence="9"/>
<dbReference type="InterPro" id="IPR049961">
    <property type="entry name" value="ThiI_N"/>
</dbReference>
<feature type="binding site" evidence="9">
    <location>
        <begin position="184"/>
        <end position="185"/>
    </location>
    <ligand>
        <name>ATP</name>
        <dbReference type="ChEBI" id="CHEBI:30616"/>
    </ligand>
</feature>
<dbReference type="GO" id="GO:0005524">
    <property type="term" value="F:ATP binding"/>
    <property type="evidence" value="ECO:0007669"/>
    <property type="project" value="UniProtKB-UniRule"/>
</dbReference>
<dbReference type="PANTHER" id="PTHR43209">
    <property type="entry name" value="TRNA SULFURTRANSFERASE"/>
    <property type="match status" value="1"/>
</dbReference>
<keyword evidence="4 9" id="KW-0808">Transferase</keyword>
<keyword evidence="2 9" id="KW-0963">Cytoplasm</keyword>
<comment type="pathway">
    <text evidence="9">Cofactor biosynthesis; thiamine diphosphate biosynthesis.</text>
</comment>
<evidence type="ECO:0000256" key="4">
    <source>
        <dbReference type="ARBA" id="ARBA00022679"/>
    </source>
</evidence>
<evidence type="ECO:0000256" key="3">
    <source>
        <dbReference type="ARBA" id="ARBA00022555"/>
    </source>
</evidence>
<evidence type="ECO:0000256" key="1">
    <source>
        <dbReference type="ARBA" id="ARBA00004496"/>
    </source>
</evidence>
<accession>A0A7C4FGA0</accession>
<dbReference type="HAMAP" id="MF_00021">
    <property type="entry name" value="ThiI"/>
    <property type="match status" value="1"/>
</dbReference>
<evidence type="ECO:0000256" key="9">
    <source>
        <dbReference type="HAMAP-Rule" id="MF_00021"/>
    </source>
</evidence>
<proteinExistence type="inferred from homology"/>
<dbReference type="Gene3D" id="3.40.50.620">
    <property type="entry name" value="HUPs"/>
    <property type="match status" value="1"/>
</dbReference>
<feature type="domain" description="THUMP" evidence="10">
    <location>
        <begin position="61"/>
        <end position="166"/>
    </location>
</feature>
<keyword evidence="5 9" id="KW-0547">Nucleotide-binding</keyword>
<dbReference type="SUPFAM" id="SSF52402">
    <property type="entry name" value="Adenine nucleotide alpha hydrolases-like"/>
    <property type="match status" value="1"/>
</dbReference>
<keyword evidence="6 9" id="KW-0067">ATP-binding</keyword>
<dbReference type="PROSITE" id="PS51165">
    <property type="entry name" value="THUMP"/>
    <property type="match status" value="1"/>
</dbReference>
<name>A0A7C4FGA0_9CREN</name>
<feature type="binding site" evidence="9">
    <location>
        <position position="291"/>
    </location>
    <ligand>
        <name>ATP</name>
        <dbReference type="ChEBI" id="CHEBI:30616"/>
    </ligand>
</feature>
<evidence type="ECO:0000256" key="8">
    <source>
        <dbReference type="ARBA" id="ARBA00022977"/>
    </source>
</evidence>
<dbReference type="InterPro" id="IPR003720">
    <property type="entry name" value="tRNA_STrfase"/>
</dbReference>
<dbReference type="InterPro" id="IPR014729">
    <property type="entry name" value="Rossmann-like_a/b/a_fold"/>
</dbReference>
<comment type="similarity">
    <text evidence="9">Belongs to the ThiI family.</text>
</comment>
<comment type="caution">
    <text evidence="9">Lacks conserved residue(s) required for the propagation of feature annotation.</text>
</comment>
<dbReference type="Pfam" id="PF02568">
    <property type="entry name" value="ThiI"/>
    <property type="match status" value="1"/>
</dbReference>
<evidence type="ECO:0000256" key="6">
    <source>
        <dbReference type="ARBA" id="ARBA00022840"/>
    </source>
</evidence>
<keyword evidence="8 9" id="KW-0784">Thiamine biosynthesis</keyword>
<dbReference type="NCBIfam" id="TIGR00342">
    <property type="entry name" value="tRNA uracil 4-sulfurtransferase ThiI"/>
    <property type="match status" value="1"/>
</dbReference>
<evidence type="ECO:0000256" key="5">
    <source>
        <dbReference type="ARBA" id="ARBA00022741"/>
    </source>
</evidence>
<protein>
    <recommendedName>
        <fullName evidence="9">Probable tRNA sulfurtransferase</fullName>
        <ecNumber evidence="9">2.8.1.4</ecNumber>
    </recommendedName>
    <alternativeName>
        <fullName evidence="9">Sulfur carrier protein ThiS sulfurtransferase</fullName>
    </alternativeName>
    <alternativeName>
        <fullName evidence="9">Thiamine biosynthesis protein ThiI</fullName>
    </alternativeName>
    <alternativeName>
        <fullName evidence="9">tRNA 4-thiouridine synthase</fullName>
    </alternativeName>
</protein>
<comment type="catalytic activity">
    <reaction evidence="9">
        <text>[ThiS sulfur-carrier protein]-C-terminal Gly-Gly-AMP + S-sulfanyl-L-cysteinyl-[cysteine desulfurase] + AH2 = [ThiS sulfur-carrier protein]-C-terminal-Gly-aminoethanethioate + L-cysteinyl-[cysteine desulfurase] + A + AMP + 2 H(+)</text>
        <dbReference type="Rhea" id="RHEA:43340"/>
        <dbReference type="Rhea" id="RHEA-COMP:12157"/>
        <dbReference type="Rhea" id="RHEA-COMP:12158"/>
        <dbReference type="Rhea" id="RHEA-COMP:12910"/>
        <dbReference type="Rhea" id="RHEA-COMP:19908"/>
        <dbReference type="ChEBI" id="CHEBI:13193"/>
        <dbReference type="ChEBI" id="CHEBI:15378"/>
        <dbReference type="ChEBI" id="CHEBI:17499"/>
        <dbReference type="ChEBI" id="CHEBI:29950"/>
        <dbReference type="ChEBI" id="CHEBI:61963"/>
        <dbReference type="ChEBI" id="CHEBI:90618"/>
        <dbReference type="ChEBI" id="CHEBI:232372"/>
        <dbReference type="ChEBI" id="CHEBI:456215"/>
    </reaction>
</comment>
<dbReference type="UniPathway" id="UPA00060"/>
<gene>
    <name evidence="9 11" type="primary">thiI</name>
    <name evidence="11" type="ORF">ENV14_04040</name>
</gene>
<feature type="binding site" evidence="9">
    <location>
        <position position="300"/>
    </location>
    <ligand>
        <name>ATP</name>
        <dbReference type="ChEBI" id="CHEBI:30616"/>
    </ligand>
</feature>
<dbReference type="AlphaFoldDB" id="A0A7C4FGA0"/>
<evidence type="ECO:0000256" key="2">
    <source>
        <dbReference type="ARBA" id="ARBA00022490"/>
    </source>
</evidence>
<feature type="binding site" evidence="9">
    <location>
        <position position="269"/>
    </location>
    <ligand>
        <name>ATP</name>
        <dbReference type="ChEBI" id="CHEBI:30616"/>
    </ligand>
</feature>
<keyword evidence="3 9" id="KW-0820">tRNA-binding</keyword>
<evidence type="ECO:0000256" key="7">
    <source>
        <dbReference type="ARBA" id="ARBA00022884"/>
    </source>
</evidence>
<keyword evidence="7 9" id="KW-0694">RNA-binding</keyword>
<dbReference type="GO" id="GO:0004810">
    <property type="term" value="F:CCA tRNA nucleotidyltransferase activity"/>
    <property type="evidence" value="ECO:0007669"/>
    <property type="project" value="InterPro"/>
</dbReference>
<dbReference type="PANTHER" id="PTHR43209:SF1">
    <property type="entry name" value="TRNA SULFURTRANSFERASE"/>
    <property type="match status" value="1"/>
</dbReference>
<dbReference type="Pfam" id="PF22025">
    <property type="entry name" value="ThiI_fer"/>
    <property type="match status" value="1"/>
</dbReference>
<dbReference type="SMART" id="SM00981">
    <property type="entry name" value="THUMP"/>
    <property type="match status" value="1"/>
</dbReference>
<evidence type="ECO:0000259" key="10">
    <source>
        <dbReference type="PROSITE" id="PS51165"/>
    </source>
</evidence>
<dbReference type="SUPFAM" id="SSF143437">
    <property type="entry name" value="THUMP domain-like"/>
    <property type="match status" value="1"/>
</dbReference>